<evidence type="ECO:0000313" key="2">
    <source>
        <dbReference type="EMBL" id="OUB82174.1"/>
    </source>
</evidence>
<feature type="region of interest" description="Disordered" evidence="1">
    <location>
        <begin position="75"/>
        <end position="101"/>
    </location>
</feature>
<evidence type="ECO:0000256" key="1">
    <source>
        <dbReference type="SAM" id="MobiDB-lite"/>
    </source>
</evidence>
<organism evidence="2 3">
    <name type="scientific">Bacillus thuringiensis subsp. medellin</name>
    <dbReference type="NCBI Taxonomy" id="79672"/>
    <lineage>
        <taxon>Bacteria</taxon>
        <taxon>Bacillati</taxon>
        <taxon>Bacillota</taxon>
        <taxon>Bacilli</taxon>
        <taxon>Bacillales</taxon>
        <taxon>Bacillaceae</taxon>
        <taxon>Bacillus</taxon>
        <taxon>Bacillus cereus group</taxon>
    </lineage>
</organism>
<protein>
    <submittedName>
        <fullName evidence="2">Uncharacterized protein</fullName>
    </submittedName>
</protein>
<proteinExistence type="predicted"/>
<reference evidence="2 3" key="1">
    <citation type="submission" date="2016-10" db="EMBL/GenBank/DDBJ databases">
        <title>Comparative genomics of Bacillus thuringiensis reveals a path to pathogens against multiple invertebrate hosts.</title>
        <authorList>
            <person name="Zheng J."/>
            <person name="Gao Q."/>
            <person name="Liu H."/>
            <person name="Peng D."/>
            <person name="Ruan L."/>
            <person name="Sun M."/>
        </authorList>
    </citation>
    <scope>NUCLEOTIDE SEQUENCE [LARGE SCALE GENOMIC DNA]</scope>
    <source>
        <strain evidence="2">T30001</strain>
    </source>
</reference>
<dbReference type="Proteomes" id="UP000195160">
    <property type="component" value="Unassembled WGS sequence"/>
</dbReference>
<dbReference type="RefSeq" id="WP_088071689.1">
    <property type="nucleotide sequence ID" value="NZ_MOOV01000292.1"/>
</dbReference>
<sequence>MTEDVATQMAKENAARMTPGNLVEMPEGMQMNAHEIQNQEQINRLRSQIGDTERELKHAQSQVAKADEYEKTLADMHQTPSSELKNLPPDQKGSGKSCNSL</sequence>
<evidence type="ECO:0000313" key="3">
    <source>
        <dbReference type="Proteomes" id="UP000195160"/>
    </source>
</evidence>
<gene>
    <name evidence="2" type="ORF">BK784_38740</name>
</gene>
<name>A0A9X6MLR6_BACTV</name>
<comment type="caution">
    <text evidence="2">The sequence shown here is derived from an EMBL/GenBank/DDBJ whole genome shotgun (WGS) entry which is preliminary data.</text>
</comment>
<dbReference type="EMBL" id="MOOV01000292">
    <property type="protein sequence ID" value="OUB82174.1"/>
    <property type="molecule type" value="Genomic_DNA"/>
</dbReference>
<feature type="region of interest" description="Disordered" evidence="1">
    <location>
        <begin position="1"/>
        <end position="20"/>
    </location>
</feature>
<dbReference type="AlphaFoldDB" id="A0A9X6MLR6"/>
<accession>A0A9X6MLR6</accession>